<evidence type="ECO:0000256" key="1">
    <source>
        <dbReference type="SAM" id="MobiDB-lite"/>
    </source>
</evidence>
<evidence type="ECO:0008006" key="4">
    <source>
        <dbReference type="Google" id="ProtNLM"/>
    </source>
</evidence>
<feature type="region of interest" description="Disordered" evidence="1">
    <location>
        <begin position="47"/>
        <end position="83"/>
    </location>
</feature>
<organism evidence="2 3">
    <name type="scientific">Chloebia gouldiae</name>
    <name type="common">Gouldian finch</name>
    <name type="synonym">Erythrura gouldiae</name>
    <dbReference type="NCBI Taxonomy" id="44316"/>
    <lineage>
        <taxon>Eukaryota</taxon>
        <taxon>Metazoa</taxon>
        <taxon>Chordata</taxon>
        <taxon>Craniata</taxon>
        <taxon>Vertebrata</taxon>
        <taxon>Euteleostomi</taxon>
        <taxon>Archelosauria</taxon>
        <taxon>Archosauria</taxon>
        <taxon>Dinosauria</taxon>
        <taxon>Saurischia</taxon>
        <taxon>Theropoda</taxon>
        <taxon>Coelurosauria</taxon>
        <taxon>Aves</taxon>
        <taxon>Neognathae</taxon>
        <taxon>Neoaves</taxon>
        <taxon>Telluraves</taxon>
        <taxon>Australaves</taxon>
        <taxon>Passeriformes</taxon>
        <taxon>Passeroidea</taxon>
        <taxon>Passeridae</taxon>
        <taxon>Chloebia</taxon>
    </lineage>
</organism>
<keyword evidence="3" id="KW-1185">Reference proteome</keyword>
<proteinExistence type="predicted"/>
<protein>
    <recommendedName>
        <fullName evidence="4">Receptor ligand binding region domain-containing protein</fullName>
    </recommendedName>
</protein>
<dbReference type="OrthoDB" id="8861581at2759"/>
<evidence type="ECO:0000313" key="2">
    <source>
        <dbReference type="EMBL" id="RLW02927.1"/>
    </source>
</evidence>
<sequence length="187" mass="20571">MLSCSWEQGQEQGGSARRVRVRVRCVRRGRDVDEERALSLSPGAQLIPLPGAARRQSALDPERGRRASRRRSGGEAREAAKESRAGEKSNLCLELGFFFANAKGNMQHIFAFFCTGFLGAVLGANFPNNIQIGGLFPNQQSQEHAAFRFALSQLTEPPKLLPQIDIVNISDSFEMTYTSNSLPGCQD</sequence>
<feature type="compositionally biased region" description="Basic and acidic residues" evidence="1">
    <location>
        <begin position="72"/>
        <end position="83"/>
    </location>
</feature>
<dbReference type="Proteomes" id="UP000276834">
    <property type="component" value="Unassembled WGS sequence"/>
</dbReference>
<dbReference type="Gene3D" id="3.40.50.2300">
    <property type="match status" value="1"/>
</dbReference>
<evidence type="ECO:0000313" key="3">
    <source>
        <dbReference type="Proteomes" id="UP000276834"/>
    </source>
</evidence>
<accession>A0A3L8SK23</accession>
<name>A0A3L8SK23_CHLGU</name>
<dbReference type="AlphaFoldDB" id="A0A3L8SK23"/>
<comment type="caution">
    <text evidence="2">The sequence shown here is derived from an EMBL/GenBank/DDBJ whole genome shotgun (WGS) entry which is preliminary data.</text>
</comment>
<dbReference type="EMBL" id="QUSF01000017">
    <property type="protein sequence ID" value="RLW02927.1"/>
    <property type="molecule type" value="Genomic_DNA"/>
</dbReference>
<reference evidence="2 3" key="1">
    <citation type="journal article" date="2018" name="Proc. R. Soc. B">
        <title>A non-coding region near Follistatin controls head colour polymorphism in the Gouldian finch.</title>
        <authorList>
            <person name="Toomey M.B."/>
            <person name="Marques C.I."/>
            <person name="Andrade P."/>
            <person name="Araujo P.M."/>
            <person name="Sabatino S."/>
            <person name="Gazda M.A."/>
            <person name="Afonso S."/>
            <person name="Lopes R.J."/>
            <person name="Corbo J.C."/>
            <person name="Carneiro M."/>
        </authorList>
    </citation>
    <scope>NUCLEOTIDE SEQUENCE [LARGE SCALE GENOMIC DNA]</scope>
    <source>
        <strain evidence="2">Red01</strain>
        <tissue evidence="2">Muscle</tissue>
    </source>
</reference>
<gene>
    <name evidence="2" type="ORF">DV515_00006843</name>
</gene>